<dbReference type="Proteomes" id="UP001589734">
    <property type="component" value="Unassembled WGS sequence"/>
</dbReference>
<name>A0ABV6BQJ6_9FLAO</name>
<organism evidence="1 2">
    <name type="scientific">Flavobacterium procerum</name>
    <dbReference type="NCBI Taxonomy" id="1455569"/>
    <lineage>
        <taxon>Bacteria</taxon>
        <taxon>Pseudomonadati</taxon>
        <taxon>Bacteroidota</taxon>
        <taxon>Flavobacteriia</taxon>
        <taxon>Flavobacteriales</taxon>
        <taxon>Flavobacteriaceae</taxon>
        <taxon>Flavobacterium</taxon>
    </lineage>
</organism>
<comment type="caution">
    <text evidence="1">The sequence shown here is derived from an EMBL/GenBank/DDBJ whole genome shotgun (WGS) entry which is preliminary data.</text>
</comment>
<protein>
    <recommendedName>
        <fullName evidence="3">Nitrogen fixation protein</fullName>
    </recommendedName>
</protein>
<sequence length="137" mass="15573">MENNKDNSSSYCPSYTVKPGAKLYGIVNENGFINYLKSPIEINQDFIEEAYKGREPEKRFRFAGNCSKSGCNQWNGNSKECGLVDQLIDIIGNEESMQLQDCPIRSKCRWFSQRKGLACAQCNEVIRDIEMKIIGVD</sequence>
<dbReference type="EMBL" id="JBHLYW010000009">
    <property type="protein sequence ID" value="MFC0077722.1"/>
    <property type="molecule type" value="Genomic_DNA"/>
</dbReference>
<gene>
    <name evidence="1" type="ORF">ACFFLS_11775</name>
</gene>
<evidence type="ECO:0000313" key="1">
    <source>
        <dbReference type="EMBL" id="MFC0077722.1"/>
    </source>
</evidence>
<reference evidence="1 2" key="1">
    <citation type="submission" date="2024-09" db="EMBL/GenBank/DDBJ databases">
        <authorList>
            <person name="Sun Q."/>
            <person name="Mori K."/>
        </authorList>
    </citation>
    <scope>NUCLEOTIDE SEQUENCE [LARGE SCALE GENOMIC DNA]</scope>
    <source>
        <strain evidence="1 2">CGMCC 1.12926</strain>
    </source>
</reference>
<dbReference type="RefSeq" id="WP_379686679.1">
    <property type="nucleotide sequence ID" value="NZ_JBHLYW010000009.1"/>
</dbReference>
<accession>A0ABV6BQJ6</accession>
<proteinExistence type="predicted"/>
<evidence type="ECO:0000313" key="2">
    <source>
        <dbReference type="Proteomes" id="UP001589734"/>
    </source>
</evidence>
<evidence type="ECO:0008006" key="3">
    <source>
        <dbReference type="Google" id="ProtNLM"/>
    </source>
</evidence>
<keyword evidence="2" id="KW-1185">Reference proteome</keyword>